<dbReference type="InterPro" id="IPR021370">
    <property type="entry name" value="DUF2987"/>
</dbReference>
<evidence type="ECO:0000313" key="2">
    <source>
        <dbReference type="Proteomes" id="UP000307999"/>
    </source>
</evidence>
<reference evidence="1 2" key="1">
    <citation type="submission" date="2019-04" db="EMBL/GenBank/DDBJ databases">
        <title>Thalassotalea guangxiensis sp. nov., isolated from sediment of the coastal wetland.</title>
        <authorList>
            <person name="Zheng S."/>
            <person name="Zhang D."/>
        </authorList>
    </citation>
    <scope>NUCLEOTIDE SEQUENCE [LARGE SCALE GENOMIC DNA]</scope>
    <source>
        <strain evidence="1 2">ZS-4</strain>
    </source>
</reference>
<dbReference type="OrthoDB" id="6402179at2"/>
<keyword evidence="2" id="KW-1185">Reference proteome</keyword>
<dbReference type="AlphaFoldDB" id="A0A4U1B5S9"/>
<dbReference type="EMBL" id="SWDB01000011">
    <property type="protein sequence ID" value="TKB45839.1"/>
    <property type="molecule type" value="Genomic_DNA"/>
</dbReference>
<accession>A0A4U1B5S9</accession>
<dbReference type="Proteomes" id="UP000307999">
    <property type="component" value="Unassembled WGS sequence"/>
</dbReference>
<proteinExistence type="predicted"/>
<gene>
    <name evidence="1" type="ORF">E8M12_06225</name>
</gene>
<name>A0A4U1B5S9_9GAMM</name>
<organism evidence="1 2">
    <name type="scientific">Thalassotalea mangrovi</name>
    <dbReference type="NCBI Taxonomy" id="2572245"/>
    <lineage>
        <taxon>Bacteria</taxon>
        <taxon>Pseudomonadati</taxon>
        <taxon>Pseudomonadota</taxon>
        <taxon>Gammaproteobacteria</taxon>
        <taxon>Alteromonadales</taxon>
        <taxon>Colwelliaceae</taxon>
        <taxon>Thalassotalea</taxon>
    </lineage>
</organism>
<protein>
    <submittedName>
        <fullName evidence="1">DUF2987 domain-containing protein</fullName>
    </submittedName>
</protein>
<dbReference type="Pfam" id="PF11205">
    <property type="entry name" value="DUF2987"/>
    <property type="match status" value="1"/>
</dbReference>
<sequence length="257" mass="29634">MFWRQDYCHIRNGVLTTSLSFIRCCDKTNATLKRPDMIKKLATTLLLCSLGFSVQAVDLEYKGFYQRLEIIKDNELDEITMGFYLVDAQSRDRCAIDKAFFYGPNVDEQAIDIADDGRLQIPYDKKLYDSFAVLRVNQVDPGQNCTLQMQIQVKNKQKTEFTFVELADYREQMQDLVDEFGGFLWFMMPDVTGLNLNLNDARSISFVHQQLKSDLNCQQLQCTLKIEEDVDETIHAKETALILSQPPVVISPWIAKD</sequence>
<evidence type="ECO:0000313" key="1">
    <source>
        <dbReference type="EMBL" id="TKB45839.1"/>
    </source>
</evidence>
<comment type="caution">
    <text evidence="1">The sequence shown here is derived from an EMBL/GenBank/DDBJ whole genome shotgun (WGS) entry which is preliminary data.</text>
</comment>